<protein>
    <submittedName>
        <fullName evidence="3">DUF445 domain-containing protein</fullName>
    </submittedName>
</protein>
<dbReference type="AlphaFoldDB" id="A0A2M9ZPY2"/>
<evidence type="ECO:0000313" key="3">
    <source>
        <dbReference type="EMBL" id="PJZ74140.1"/>
    </source>
</evidence>
<dbReference type="Proteomes" id="UP000231962">
    <property type="component" value="Unassembled WGS sequence"/>
</dbReference>
<dbReference type="InterPro" id="IPR007383">
    <property type="entry name" value="DUF445"/>
</dbReference>
<keyword evidence="4" id="KW-1185">Reference proteome</keyword>
<organism evidence="3 5">
    <name type="scientific">Leptospira perolatii</name>
    <dbReference type="NCBI Taxonomy" id="2023191"/>
    <lineage>
        <taxon>Bacteria</taxon>
        <taxon>Pseudomonadati</taxon>
        <taxon>Spirochaetota</taxon>
        <taxon>Spirochaetia</taxon>
        <taxon>Leptospirales</taxon>
        <taxon>Leptospiraceae</taxon>
        <taxon>Leptospira</taxon>
    </lineage>
</organism>
<proteinExistence type="predicted"/>
<keyword evidence="1" id="KW-0812">Transmembrane</keyword>
<comment type="caution">
    <text evidence="3">The sequence shown here is derived from an EMBL/GenBank/DDBJ whole genome shotgun (WGS) entry which is preliminary data.</text>
</comment>
<dbReference type="Pfam" id="PF04286">
    <property type="entry name" value="DUF445"/>
    <property type="match status" value="1"/>
</dbReference>
<feature type="transmembrane region" description="Helical" evidence="1">
    <location>
        <begin position="52"/>
        <end position="72"/>
    </location>
</feature>
<feature type="transmembrane region" description="Helical" evidence="1">
    <location>
        <begin position="21"/>
        <end position="40"/>
    </location>
</feature>
<gene>
    <name evidence="2" type="ORF">CH360_13075</name>
    <name evidence="3" type="ORF">CH373_04255</name>
</gene>
<accession>A0A2M9ZPY2</accession>
<reference evidence="4 5" key="1">
    <citation type="submission" date="2017-07" db="EMBL/GenBank/DDBJ databases">
        <title>Leptospira spp. isolated from tropical soils.</title>
        <authorList>
            <person name="Thibeaux R."/>
            <person name="Iraola G."/>
            <person name="Ferres I."/>
            <person name="Bierque E."/>
            <person name="Girault D."/>
            <person name="Soupe-Gilbert M.-E."/>
            <person name="Picardeau M."/>
            <person name="Goarant C."/>
        </authorList>
    </citation>
    <scope>NUCLEOTIDE SEQUENCE [LARGE SCALE GENOMIC DNA]</scope>
    <source>
        <strain evidence="3 5">FH1-B-B1</strain>
        <strain evidence="2 4">FH1-B-C1</strain>
    </source>
</reference>
<evidence type="ECO:0000313" key="2">
    <source>
        <dbReference type="EMBL" id="PJZ68991.1"/>
    </source>
</evidence>
<keyword evidence="1" id="KW-1133">Transmembrane helix</keyword>
<dbReference type="EMBL" id="NPDY01000013">
    <property type="protein sequence ID" value="PJZ68991.1"/>
    <property type="molecule type" value="Genomic_DNA"/>
</dbReference>
<keyword evidence="1" id="KW-0472">Membrane</keyword>
<dbReference type="OrthoDB" id="9769590at2"/>
<evidence type="ECO:0000256" key="1">
    <source>
        <dbReference type="SAM" id="Phobius"/>
    </source>
</evidence>
<evidence type="ECO:0000313" key="4">
    <source>
        <dbReference type="Proteomes" id="UP000231962"/>
    </source>
</evidence>
<evidence type="ECO:0000313" key="5">
    <source>
        <dbReference type="Proteomes" id="UP000231990"/>
    </source>
</evidence>
<dbReference type="Proteomes" id="UP000231990">
    <property type="component" value="Unassembled WGS sequence"/>
</dbReference>
<name>A0A2M9ZPY2_9LEPT</name>
<dbReference type="EMBL" id="NPDZ01000002">
    <property type="protein sequence ID" value="PJZ74140.1"/>
    <property type="molecule type" value="Genomic_DNA"/>
</dbReference>
<feature type="transmembrane region" description="Helical" evidence="1">
    <location>
        <begin position="365"/>
        <end position="386"/>
    </location>
</feature>
<sequence length="388" mass="45018">MVFPVKIFFRSGKLARPYSRIQFFSNFLLVLFGVLLLWGKMSDWANWAWGRVVLHGLEGGLVGAICDWFAVWKTYRAVETESGTIAEQIGNWVSTDLLNHKYLKEYMDRILDHPENLETIFQFLEENLGNEQKVREVLDKVWDLVEDDIVSYLSNFQFSGTDQRILHDLNRRSEILETVRFLLGETLVKVVQEDEFHTRLEKVIHSFSFIAQIFVRFIGPERRLKEFGEGLKQGKSFETEEETVLSELVSLFAECADLYIGAWNELPISRKESAVRSLTGFGKEQMNRLLSDVIISHKNEFRNFNNLRDYAPVRTVVEFLRSKTDEGVSEYIGEQVSKSLKHLEPKRFRRNLEDKTRKVLEKIRINGSLLGLLVGGIIGLLEILLVNF</sequence>